<dbReference type="Pfam" id="PF00098">
    <property type="entry name" value="zf-CCHC"/>
    <property type="match status" value="1"/>
</dbReference>
<dbReference type="PANTHER" id="PTHR19963">
    <property type="entry name" value="CCHC-TYPE DOMAIN-CONTAINING PROTEIN"/>
    <property type="match status" value="1"/>
</dbReference>
<dbReference type="InterPro" id="IPR036875">
    <property type="entry name" value="Znf_CCHC_sf"/>
</dbReference>
<dbReference type="PROSITE" id="PS00141">
    <property type="entry name" value="ASP_PROTEASE"/>
    <property type="match status" value="1"/>
</dbReference>
<dbReference type="SUPFAM" id="SSF57756">
    <property type="entry name" value="Retrovirus zinc finger-like domains"/>
    <property type="match status" value="1"/>
</dbReference>
<dbReference type="SUPFAM" id="SSF50630">
    <property type="entry name" value="Acid proteases"/>
    <property type="match status" value="1"/>
</dbReference>
<keyword evidence="2" id="KW-0175">Coiled coil</keyword>
<feature type="compositionally biased region" description="Basic and acidic residues" evidence="3">
    <location>
        <begin position="431"/>
        <end position="451"/>
    </location>
</feature>
<feature type="region of interest" description="Disordered" evidence="3">
    <location>
        <begin position="411"/>
        <end position="451"/>
    </location>
</feature>
<dbReference type="PANTHER" id="PTHR19963:SF30">
    <property type="entry name" value="ENDONUCLEASE_EXONUCLEASE_PHOSPHATASE DOMAIN-CONTAINING PROTEIN"/>
    <property type="match status" value="1"/>
</dbReference>
<reference evidence="5" key="1">
    <citation type="journal article" date="2023" name="G3 (Bethesda)">
        <title>A reference genome for the long-term kleptoplast-retaining sea slug Elysia crispata morphotype clarki.</title>
        <authorList>
            <person name="Eastman K.E."/>
            <person name="Pendleton A.L."/>
            <person name="Shaikh M.A."/>
            <person name="Suttiyut T."/>
            <person name="Ogas R."/>
            <person name="Tomko P."/>
            <person name="Gavelis G."/>
            <person name="Widhalm J.R."/>
            <person name="Wisecaver J.H."/>
        </authorList>
    </citation>
    <scope>NUCLEOTIDE SEQUENCE</scope>
    <source>
        <strain evidence="5">ECLA1</strain>
    </source>
</reference>
<organism evidence="5 6">
    <name type="scientific">Elysia crispata</name>
    <name type="common">lettuce slug</name>
    <dbReference type="NCBI Taxonomy" id="231223"/>
    <lineage>
        <taxon>Eukaryota</taxon>
        <taxon>Metazoa</taxon>
        <taxon>Spiralia</taxon>
        <taxon>Lophotrochozoa</taxon>
        <taxon>Mollusca</taxon>
        <taxon>Gastropoda</taxon>
        <taxon>Heterobranchia</taxon>
        <taxon>Euthyneura</taxon>
        <taxon>Panpulmonata</taxon>
        <taxon>Sacoglossa</taxon>
        <taxon>Placobranchoidea</taxon>
        <taxon>Plakobranchidae</taxon>
        <taxon>Elysia</taxon>
    </lineage>
</organism>
<keyword evidence="6" id="KW-1185">Reference proteome</keyword>
<gene>
    <name evidence="5" type="ORF">RRG08_024088</name>
</gene>
<dbReference type="InterPro" id="IPR001969">
    <property type="entry name" value="Aspartic_peptidase_AS"/>
</dbReference>
<dbReference type="InterPro" id="IPR021109">
    <property type="entry name" value="Peptidase_aspartic_dom_sf"/>
</dbReference>
<comment type="caution">
    <text evidence="5">The sequence shown here is derived from an EMBL/GenBank/DDBJ whole genome shotgun (WGS) entry which is preliminary data.</text>
</comment>
<evidence type="ECO:0000313" key="6">
    <source>
        <dbReference type="Proteomes" id="UP001283361"/>
    </source>
</evidence>
<dbReference type="Pfam" id="PF13975">
    <property type="entry name" value="gag-asp_proteas"/>
    <property type="match status" value="1"/>
</dbReference>
<evidence type="ECO:0000256" key="3">
    <source>
        <dbReference type="SAM" id="MobiDB-lite"/>
    </source>
</evidence>
<keyword evidence="1" id="KW-0862">Zinc</keyword>
<proteinExistence type="predicted"/>
<evidence type="ECO:0000313" key="5">
    <source>
        <dbReference type="EMBL" id="KAK3772904.1"/>
    </source>
</evidence>
<feature type="domain" description="CCHC-type" evidence="4">
    <location>
        <begin position="244"/>
        <end position="259"/>
    </location>
</feature>
<dbReference type="EMBL" id="JAWDGP010003588">
    <property type="protein sequence ID" value="KAK3772904.1"/>
    <property type="molecule type" value="Genomic_DNA"/>
</dbReference>
<accession>A0AAE1DJD8</accession>
<evidence type="ECO:0000259" key="4">
    <source>
        <dbReference type="PROSITE" id="PS50158"/>
    </source>
</evidence>
<dbReference type="GO" id="GO:0004190">
    <property type="term" value="F:aspartic-type endopeptidase activity"/>
    <property type="evidence" value="ECO:0007669"/>
    <property type="project" value="InterPro"/>
</dbReference>
<evidence type="ECO:0000256" key="1">
    <source>
        <dbReference type="PROSITE-ProRule" id="PRU00047"/>
    </source>
</evidence>
<keyword evidence="1" id="KW-0479">Metal-binding</keyword>
<dbReference type="GO" id="GO:0003676">
    <property type="term" value="F:nucleic acid binding"/>
    <property type="evidence" value="ECO:0007669"/>
    <property type="project" value="InterPro"/>
</dbReference>
<protein>
    <recommendedName>
        <fullName evidence="4">CCHC-type domain-containing protein</fullName>
    </recommendedName>
</protein>
<dbReference type="CDD" id="cd00303">
    <property type="entry name" value="retropepsin_like"/>
    <property type="match status" value="1"/>
</dbReference>
<dbReference type="GO" id="GO:0006508">
    <property type="term" value="P:proteolysis"/>
    <property type="evidence" value="ECO:0007669"/>
    <property type="project" value="InterPro"/>
</dbReference>
<dbReference type="InterPro" id="IPR001878">
    <property type="entry name" value="Znf_CCHC"/>
</dbReference>
<dbReference type="Gene3D" id="4.10.60.10">
    <property type="entry name" value="Zinc finger, CCHC-type"/>
    <property type="match status" value="1"/>
</dbReference>
<name>A0AAE1DJD8_9GAST</name>
<feature type="region of interest" description="Disordered" evidence="3">
    <location>
        <begin position="263"/>
        <end position="283"/>
    </location>
</feature>
<feature type="coiled-coil region" evidence="2">
    <location>
        <begin position="181"/>
        <end position="222"/>
    </location>
</feature>
<dbReference type="Gene3D" id="2.40.70.10">
    <property type="entry name" value="Acid Proteases"/>
    <property type="match status" value="1"/>
</dbReference>
<dbReference type="PROSITE" id="PS50158">
    <property type="entry name" value="ZF_CCHC"/>
    <property type="match status" value="1"/>
</dbReference>
<dbReference type="AlphaFoldDB" id="A0AAE1DJD8"/>
<dbReference type="SMART" id="SM00343">
    <property type="entry name" value="ZnF_C2HC"/>
    <property type="match status" value="1"/>
</dbReference>
<sequence length="494" mass="55896">MRLDPGQYECLYLKAMGKGGGDKEVSAVEDELACYPAELIADPEKLLATLRRAYGESKSVSRLTLELHQCRQGRNEGLRMYSQRIRRKFLTLKSRQRDSGQREANDTDLRDIFIDGILDEGLKLHLRQRRLEQPSCSFFDVREIALKLCDDGGESVEINSISCPIEEKGNNTVTQHQRGATLDLEDRLKRLEENKNEMKTNIDDIRKKIEETNLANQEMFKKILENLEKPSQAEPNRRNSSDTCFVCGRRGHFARECRERINAASRQESDRTQHVVRSQSDGVISGGSMPQAFGKCPTVQAFIGSTPVQALLDTGSQVSIVSEQFCKTRLGSATPQTSKSKSVCLTAANGTNILHSGCLTTNMKVLGTTIKNAIIFVTKDLDRINCILGMNVLKHLPMFADCVKVTSKKKRRKRKVKEDQTSKKSLHVNHNKIESRIVENNRRRDQSRADQRTQRLFVCDKVLLRQHPPGRNMIQTRYQDNLFSVVSTPEIGGT</sequence>
<keyword evidence="1" id="KW-0863">Zinc-finger</keyword>
<evidence type="ECO:0000256" key="2">
    <source>
        <dbReference type="SAM" id="Coils"/>
    </source>
</evidence>
<dbReference type="GO" id="GO:0008270">
    <property type="term" value="F:zinc ion binding"/>
    <property type="evidence" value="ECO:0007669"/>
    <property type="project" value="UniProtKB-KW"/>
</dbReference>
<feature type="compositionally biased region" description="Basic and acidic residues" evidence="3">
    <location>
        <begin position="263"/>
        <end position="273"/>
    </location>
</feature>
<dbReference type="Proteomes" id="UP001283361">
    <property type="component" value="Unassembled WGS sequence"/>
</dbReference>